<sequence>MEGYINEYEIEDDDEVQRNLKHLIESDQSDFNKTYSQAWRKELKEGDMIDVSLEIPRSQGDYEWVQAKIVSVGNDEILQLDFIFDKWQQKTRISMWSVKIEQFGIHTKETKYTVSKVIKRMKWDHTLAGHLILMNGFPSILFQQGHCLHNP</sequence>
<dbReference type="Proteomes" id="UP000039865">
    <property type="component" value="Unassembled WGS sequence"/>
</dbReference>
<accession>A0A077ZY58</accession>
<dbReference type="AlphaFoldDB" id="A0A077ZY58"/>
<dbReference type="EMBL" id="CCKQ01003450">
    <property type="protein sequence ID" value="CDW74567.1"/>
    <property type="molecule type" value="Genomic_DNA"/>
</dbReference>
<proteinExistence type="predicted"/>
<gene>
    <name evidence="1" type="primary">Contig4699.g5021</name>
    <name evidence="1" type="ORF">STYLEM_3547</name>
</gene>
<dbReference type="InParanoid" id="A0A077ZY58"/>
<reference evidence="1 2" key="1">
    <citation type="submission" date="2014-06" db="EMBL/GenBank/DDBJ databases">
        <authorList>
            <person name="Swart Estienne"/>
        </authorList>
    </citation>
    <scope>NUCLEOTIDE SEQUENCE [LARGE SCALE GENOMIC DNA]</scope>
    <source>
        <strain evidence="1 2">130c</strain>
    </source>
</reference>
<keyword evidence="2" id="KW-1185">Reference proteome</keyword>
<protein>
    <submittedName>
        <fullName evidence="1">Uncharacterized protein</fullName>
    </submittedName>
</protein>
<name>A0A077ZY58_STYLE</name>
<evidence type="ECO:0000313" key="2">
    <source>
        <dbReference type="Proteomes" id="UP000039865"/>
    </source>
</evidence>
<organism evidence="1 2">
    <name type="scientific">Stylonychia lemnae</name>
    <name type="common">Ciliate</name>
    <dbReference type="NCBI Taxonomy" id="5949"/>
    <lineage>
        <taxon>Eukaryota</taxon>
        <taxon>Sar</taxon>
        <taxon>Alveolata</taxon>
        <taxon>Ciliophora</taxon>
        <taxon>Intramacronucleata</taxon>
        <taxon>Spirotrichea</taxon>
        <taxon>Stichotrichia</taxon>
        <taxon>Sporadotrichida</taxon>
        <taxon>Oxytrichidae</taxon>
        <taxon>Stylonychinae</taxon>
        <taxon>Stylonychia</taxon>
    </lineage>
</organism>
<evidence type="ECO:0000313" key="1">
    <source>
        <dbReference type="EMBL" id="CDW74567.1"/>
    </source>
</evidence>